<keyword evidence="3" id="KW-1185">Reference proteome</keyword>
<comment type="caution">
    <text evidence="2">The sequence shown here is derived from an EMBL/GenBank/DDBJ whole genome shotgun (WGS) entry which is preliminary data.</text>
</comment>
<feature type="domain" description="Glutathione S-transferase UstS-like C-terminal" evidence="1">
    <location>
        <begin position="148"/>
        <end position="219"/>
    </location>
</feature>
<dbReference type="InterPro" id="IPR036282">
    <property type="entry name" value="Glutathione-S-Trfase_C_sf"/>
</dbReference>
<name>A0A9P8ARG0_9AGAR</name>
<proteinExistence type="predicted"/>
<sequence length="223" mass="25370">MCISSRHTSKLTRQYYRYALNLKSLSYHTVYIKLPDVEALAKKIGAAPTMTEPDGVSLFYMIPIIQDDSTGTIISDSPTIVAYLDKTYPSSGPILIPTGMMTLQLAFSSAVVDAFTPLWPFYALGLMTKMNEVTAVYFLKGFKKLLIQVKENLGKMNKWFEGSDGNFVIGNEPYFIDMAICAFLWFTRGVVGEESEKWKDVVSWNAGRWRRYLESFKPYEKLL</sequence>
<dbReference type="InterPro" id="IPR036249">
    <property type="entry name" value="Thioredoxin-like_sf"/>
</dbReference>
<dbReference type="SUPFAM" id="SSF52833">
    <property type="entry name" value="Thioredoxin-like"/>
    <property type="match status" value="1"/>
</dbReference>
<dbReference type="EMBL" id="MU250542">
    <property type="protein sequence ID" value="KAG7443827.1"/>
    <property type="molecule type" value="Genomic_DNA"/>
</dbReference>
<evidence type="ECO:0000259" key="1">
    <source>
        <dbReference type="Pfam" id="PF22041"/>
    </source>
</evidence>
<dbReference type="RefSeq" id="XP_043037327.1">
    <property type="nucleotide sequence ID" value="XM_043178347.1"/>
</dbReference>
<dbReference type="Gene3D" id="1.20.1050.10">
    <property type="match status" value="1"/>
</dbReference>
<accession>A0A9P8ARG0</accession>
<gene>
    <name evidence="2" type="ORF">BT62DRAFT_1032564</name>
</gene>
<reference evidence="2" key="1">
    <citation type="submission" date="2020-11" db="EMBL/GenBank/DDBJ databases">
        <title>Adaptations for nitrogen fixation in a non-lichenized fungal sporocarp promotes dispersal by wood-feeding termites.</title>
        <authorList>
            <consortium name="DOE Joint Genome Institute"/>
            <person name="Koch R.A."/>
            <person name="Yoon G."/>
            <person name="Arayal U."/>
            <person name="Lail K."/>
            <person name="Amirebrahimi M."/>
            <person name="Labutti K."/>
            <person name="Lipzen A."/>
            <person name="Riley R."/>
            <person name="Barry K."/>
            <person name="Henrissat B."/>
            <person name="Grigoriev I.V."/>
            <person name="Herr J.R."/>
            <person name="Aime M.C."/>
        </authorList>
    </citation>
    <scope>NUCLEOTIDE SEQUENCE</scope>
    <source>
        <strain evidence="2">MCA 3950</strain>
    </source>
</reference>
<dbReference type="Pfam" id="PF22041">
    <property type="entry name" value="GST_C_7"/>
    <property type="match status" value="1"/>
</dbReference>
<evidence type="ECO:0000313" key="2">
    <source>
        <dbReference type="EMBL" id="KAG7443827.1"/>
    </source>
</evidence>
<dbReference type="AlphaFoldDB" id="A0A9P8ARG0"/>
<evidence type="ECO:0000313" key="3">
    <source>
        <dbReference type="Proteomes" id="UP000812287"/>
    </source>
</evidence>
<dbReference type="Gene3D" id="3.40.30.10">
    <property type="entry name" value="Glutaredoxin"/>
    <property type="match status" value="1"/>
</dbReference>
<dbReference type="Proteomes" id="UP000812287">
    <property type="component" value="Unassembled WGS sequence"/>
</dbReference>
<protein>
    <recommendedName>
        <fullName evidence="1">Glutathione S-transferase UstS-like C-terminal domain-containing protein</fullName>
    </recommendedName>
</protein>
<dbReference type="GeneID" id="66100635"/>
<organism evidence="2 3">
    <name type="scientific">Guyanagaster necrorhizus</name>
    <dbReference type="NCBI Taxonomy" id="856835"/>
    <lineage>
        <taxon>Eukaryota</taxon>
        <taxon>Fungi</taxon>
        <taxon>Dikarya</taxon>
        <taxon>Basidiomycota</taxon>
        <taxon>Agaricomycotina</taxon>
        <taxon>Agaricomycetes</taxon>
        <taxon>Agaricomycetidae</taxon>
        <taxon>Agaricales</taxon>
        <taxon>Marasmiineae</taxon>
        <taxon>Physalacriaceae</taxon>
        <taxon>Guyanagaster</taxon>
    </lineage>
</organism>
<dbReference type="InterPro" id="IPR054416">
    <property type="entry name" value="GST_UstS-like_C"/>
</dbReference>
<dbReference type="OrthoDB" id="4951845at2759"/>
<dbReference type="SUPFAM" id="SSF47616">
    <property type="entry name" value="GST C-terminal domain-like"/>
    <property type="match status" value="1"/>
</dbReference>